<dbReference type="EMBL" id="CAJVPZ010002392">
    <property type="protein sequence ID" value="CAG8511905.1"/>
    <property type="molecule type" value="Genomic_DNA"/>
</dbReference>
<comment type="caution">
    <text evidence="1">The sequence shown here is derived from an EMBL/GenBank/DDBJ whole genome shotgun (WGS) entry which is preliminary data.</text>
</comment>
<sequence length="103" mass="12646">MSCRPRDEEIRVAHLVKGLSLDENEWEELDNQSMEMDIECIRHDSKDDNVDTWEPDRYEIILGRIRKDYEYNEFVSDLLIEWYVLIGRKEEEEAKRREEYDLF</sequence>
<evidence type="ECO:0000313" key="2">
    <source>
        <dbReference type="Proteomes" id="UP000789396"/>
    </source>
</evidence>
<reference evidence="1" key="1">
    <citation type="submission" date="2021-06" db="EMBL/GenBank/DDBJ databases">
        <authorList>
            <person name="Kallberg Y."/>
            <person name="Tangrot J."/>
            <person name="Rosling A."/>
        </authorList>
    </citation>
    <scope>NUCLEOTIDE SEQUENCE</scope>
    <source>
        <strain evidence="1">IN212</strain>
    </source>
</reference>
<evidence type="ECO:0000313" key="1">
    <source>
        <dbReference type="EMBL" id="CAG8511905.1"/>
    </source>
</evidence>
<dbReference type="AlphaFoldDB" id="A0A9N8ZYU4"/>
<accession>A0A9N8ZYU4</accession>
<proteinExistence type="predicted"/>
<keyword evidence="2" id="KW-1185">Reference proteome</keyword>
<gene>
    <name evidence="1" type="ORF">RFULGI_LOCUS2937</name>
</gene>
<dbReference type="OrthoDB" id="2435011at2759"/>
<organism evidence="1 2">
    <name type="scientific">Racocetra fulgida</name>
    <dbReference type="NCBI Taxonomy" id="60492"/>
    <lineage>
        <taxon>Eukaryota</taxon>
        <taxon>Fungi</taxon>
        <taxon>Fungi incertae sedis</taxon>
        <taxon>Mucoromycota</taxon>
        <taxon>Glomeromycotina</taxon>
        <taxon>Glomeromycetes</taxon>
        <taxon>Diversisporales</taxon>
        <taxon>Gigasporaceae</taxon>
        <taxon>Racocetra</taxon>
    </lineage>
</organism>
<protein>
    <submittedName>
        <fullName evidence="1">11972_t:CDS:1</fullName>
    </submittedName>
</protein>
<dbReference type="Proteomes" id="UP000789396">
    <property type="component" value="Unassembled WGS sequence"/>
</dbReference>
<name>A0A9N8ZYU4_9GLOM</name>